<dbReference type="OrthoDB" id="5465469at2"/>
<keyword evidence="1" id="KW-0808">Transferase</keyword>
<dbReference type="RefSeq" id="WP_136453038.1">
    <property type="nucleotide sequence ID" value="NZ_SSWH01000002.1"/>
</dbReference>
<protein>
    <submittedName>
        <fullName evidence="1">Glycosyltransferase family 2 protein</fullName>
    </submittedName>
</protein>
<proteinExistence type="predicted"/>
<dbReference type="GO" id="GO:0016740">
    <property type="term" value="F:transferase activity"/>
    <property type="evidence" value="ECO:0007669"/>
    <property type="project" value="UniProtKB-KW"/>
</dbReference>
<dbReference type="Proteomes" id="UP000305233">
    <property type="component" value="Unassembled WGS sequence"/>
</dbReference>
<evidence type="ECO:0000313" key="1">
    <source>
        <dbReference type="EMBL" id="THJ67841.1"/>
    </source>
</evidence>
<comment type="caution">
    <text evidence="1">The sequence shown here is derived from an EMBL/GenBank/DDBJ whole genome shotgun (WGS) entry which is preliminary data.</text>
</comment>
<evidence type="ECO:0000313" key="2">
    <source>
        <dbReference type="Proteomes" id="UP000305233"/>
    </source>
</evidence>
<reference evidence="1 2" key="1">
    <citation type="submission" date="2019-04" db="EMBL/GenBank/DDBJ databases">
        <authorList>
            <person name="Liu Q."/>
            <person name="Xin Y.-H."/>
        </authorList>
    </citation>
    <scope>NUCLEOTIDE SEQUENCE [LARGE SCALE GENOMIC DNA]</scope>
    <source>
        <strain evidence="1 2">AM23</strain>
    </source>
</reference>
<dbReference type="EMBL" id="SSWH01000002">
    <property type="protein sequence ID" value="THJ67841.1"/>
    <property type="molecule type" value="Genomic_DNA"/>
</dbReference>
<keyword evidence="2" id="KW-1185">Reference proteome</keyword>
<sequence>MTAHPPHSGTSLSLTSVQGLRKALKRIRNRALWSYLRVRNVVDRSPVIGDAPLVVSLTTYGDRVGAAAVAIESIARGRIKPSRIVLWMDDAVLYEERPAALRRLEGRGLEIRLSENYGPHTKYYPFVRSQREHQLPLVTADDDIMYPQDWLNRLYEAYELHPSSINCHWASRILLTGEHLASYHTWPNCTDTTPGFSNFGLGVSGVIYPPAMLTALAARGAAFRELSPTADDVWLHWTALRSRIPVRQISPVPRHFALIPGTQGRTLMSTNNVEGSGNDTWIRGLYSEGDRSTIADAFSVEPA</sequence>
<name>A0A4S5E856_9MICC</name>
<gene>
    <name evidence="1" type="ORF">E8P82_03130</name>
</gene>
<dbReference type="AlphaFoldDB" id="A0A4S5E856"/>
<accession>A0A4S5E856</accession>
<organism evidence="1 2">
    <name type="scientific">Arthrobacter echini</name>
    <dbReference type="NCBI Taxonomy" id="1529066"/>
    <lineage>
        <taxon>Bacteria</taxon>
        <taxon>Bacillati</taxon>
        <taxon>Actinomycetota</taxon>
        <taxon>Actinomycetes</taxon>
        <taxon>Micrococcales</taxon>
        <taxon>Micrococcaceae</taxon>
        <taxon>Arthrobacter</taxon>
    </lineage>
</organism>